<dbReference type="InterPro" id="IPR036928">
    <property type="entry name" value="AS_sf"/>
</dbReference>
<organism evidence="3 4">
    <name type="scientific">Thalassospira lohafexi</name>
    <dbReference type="NCBI Taxonomy" id="744227"/>
    <lineage>
        <taxon>Bacteria</taxon>
        <taxon>Pseudomonadati</taxon>
        <taxon>Pseudomonadota</taxon>
        <taxon>Alphaproteobacteria</taxon>
        <taxon>Rhodospirillales</taxon>
        <taxon>Thalassospiraceae</taxon>
        <taxon>Thalassospira</taxon>
    </lineage>
</organism>
<dbReference type="Gene3D" id="3.90.1300.10">
    <property type="entry name" value="Amidase signature (AS) domain"/>
    <property type="match status" value="1"/>
</dbReference>
<accession>A0A2N3L6T4</accession>
<dbReference type="GO" id="GO:0003824">
    <property type="term" value="F:catalytic activity"/>
    <property type="evidence" value="ECO:0007669"/>
    <property type="project" value="InterPro"/>
</dbReference>
<reference evidence="3 4" key="1">
    <citation type="submission" date="2017-09" db="EMBL/GenBank/DDBJ databases">
        <title>Biodiversity and function of Thalassospira species in the particle-attached aromatic-hydrocarbon-degrading consortia from the surface seawater of the China South Sea.</title>
        <authorList>
            <person name="Dong C."/>
            <person name="Lai Q."/>
            <person name="Shao Z."/>
        </authorList>
    </citation>
    <scope>NUCLEOTIDE SEQUENCE [LARGE SCALE GENOMIC DNA]</scope>
    <source>
        <strain evidence="3 4">139Z-12</strain>
    </source>
</reference>
<dbReference type="EMBL" id="NXGX01000004">
    <property type="protein sequence ID" value="PKR58583.1"/>
    <property type="molecule type" value="Genomic_DNA"/>
</dbReference>
<evidence type="ECO:0000259" key="2">
    <source>
        <dbReference type="Pfam" id="PF01425"/>
    </source>
</evidence>
<feature type="domain" description="Amidase" evidence="2">
    <location>
        <begin position="30"/>
        <end position="458"/>
    </location>
</feature>
<dbReference type="InterPro" id="IPR000120">
    <property type="entry name" value="Amidase"/>
</dbReference>
<proteinExistence type="inferred from homology"/>
<dbReference type="PANTHER" id="PTHR11895:SF7">
    <property type="entry name" value="GLUTAMYL-TRNA(GLN) AMIDOTRANSFERASE SUBUNIT A, MITOCHONDRIAL"/>
    <property type="match status" value="1"/>
</dbReference>
<gene>
    <name evidence="3" type="ORF">COO92_11240</name>
</gene>
<evidence type="ECO:0000313" key="4">
    <source>
        <dbReference type="Proteomes" id="UP000233332"/>
    </source>
</evidence>
<comment type="caution">
    <text evidence="3">The sequence shown here is derived from an EMBL/GenBank/DDBJ whole genome shotgun (WGS) entry which is preliminary data.</text>
</comment>
<evidence type="ECO:0000313" key="3">
    <source>
        <dbReference type="EMBL" id="PKR58583.1"/>
    </source>
</evidence>
<dbReference type="PROSITE" id="PS00571">
    <property type="entry name" value="AMIDASES"/>
    <property type="match status" value="1"/>
</dbReference>
<dbReference type="InterPro" id="IPR023631">
    <property type="entry name" value="Amidase_dom"/>
</dbReference>
<evidence type="ECO:0000256" key="1">
    <source>
        <dbReference type="ARBA" id="ARBA00009199"/>
    </source>
</evidence>
<dbReference type="PANTHER" id="PTHR11895">
    <property type="entry name" value="TRANSAMIDASE"/>
    <property type="match status" value="1"/>
</dbReference>
<dbReference type="Proteomes" id="UP000233332">
    <property type="component" value="Unassembled WGS sequence"/>
</dbReference>
<comment type="similarity">
    <text evidence="1">Belongs to the amidase family.</text>
</comment>
<protein>
    <submittedName>
        <fullName evidence="3">Amidase</fullName>
    </submittedName>
</protein>
<dbReference type="InterPro" id="IPR020556">
    <property type="entry name" value="Amidase_CS"/>
</dbReference>
<dbReference type="SUPFAM" id="SSF75304">
    <property type="entry name" value="Amidase signature (AS) enzymes"/>
    <property type="match status" value="1"/>
</dbReference>
<dbReference type="AlphaFoldDB" id="A0A2N3L6T4"/>
<name>A0A2N3L6T4_9PROT</name>
<dbReference type="Pfam" id="PF01425">
    <property type="entry name" value="Amidase"/>
    <property type="match status" value="1"/>
</dbReference>
<keyword evidence="4" id="KW-1185">Reference proteome</keyword>
<sequence length="482" mass="51250">MELRDYVSYDGAGLAELINKGDVSAPEVADAATRAIIATNDKINAVNNHWRAAEAGSSSQELGTVFKGVPFLIKDLAVSMIGKPSELGSRLAQGMIADADSHLMTLFRKAGLITLGRTTTPELAISTTTEAVFDGPTRNPWNPDYNSGGSSGGAGAAVAAGMVPLAHATDGGGSIRVPASVNGLFGMKPTRGRVSNGPAIDEGWNGMVTQLGVSRSVRDSAILLDAISIPQIGEPYYIATPHRSFAASVTTHPRKLRIGTMMAPLNGGNVAPEVRKAFEDTMKLCADLGHDVEHAPLDPGISWQAFVTANARIWNVNTAAWIDLIASLTGRDISDAYLEPASLAVYHHGKTVSGTDMVEALGLRNAVTRAFGAYFQKYDLLLTPTLPTLPLRIGEYNKIQCEPDGHGWISHVFDQSPYTALANVTGVPSMSVPLAQDNHSHLPIGSMFTAPFGDETTLFELAGQLERAAPWIERKPEIWAGE</sequence>